<accession>A0A4Q2A2M9</accession>
<evidence type="ECO:0000313" key="1">
    <source>
        <dbReference type="EMBL" id="RXV63283.1"/>
    </source>
</evidence>
<gene>
    <name evidence="1" type="ORF">D6C19_11130</name>
</gene>
<comment type="caution">
    <text evidence="1">The sequence shown here is derived from an EMBL/GenBank/DDBJ whole genome shotgun (WGS) entry which is preliminary data.</text>
</comment>
<dbReference type="Proteomes" id="UP000289316">
    <property type="component" value="Unassembled WGS sequence"/>
</dbReference>
<organism evidence="1 2">
    <name type="scientific">Ligilactobacillus murinus</name>
    <dbReference type="NCBI Taxonomy" id="1622"/>
    <lineage>
        <taxon>Bacteria</taxon>
        <taxon>Bacillati</taxon>
        <taxon>Bacillota</taxon>
        <taxon>Bacilli</taxon>
        <taxon>Lactobacillales</taxon>
        <taxon>Lactobacillaceae</taxon>
        <taxon>Ligilactobacillus</taxon>
    </lineage>
</organism>
<sequence length="151" mass="17580">MGENVAKKRKTRRDKGIMTVDKQARSLLPYFYRPREANKGDAKAIAKSRIGTNKEFSEALGVSPETYKRLCIKLREIEGENDKLKFLEDNMTISGLKGMLKLVKTRKEELKRSGRISRKPRVTKKVKLDQEKAEMYAKKKKDMQARWDDWG</sequence>
<dbReference type="EMBL" id="QZFR01000134">
    <property type="protein sequence ID" value="RXV63283.1"/>
    <property type="molecule type" value="Genomic_DNA"/>
</dbReference>
<dbReference type="RefSeq" id="WP_129303382.1">
    <property type="nucleotide sequence ID" value="NZ_QZFR01000134.1"/>
</dbReference>
<evidence type="ECO:0000313" key="2">
    <source>
        <dbReference type="Proteomes" id="UP000289316"/>
    </source>
</evidence>
<name>A0A4Q2A2M9_9LACO</name>
<protein>
    <submittedName>
        <fullName evidence="1">Uncharacterized protein</fullName>
    </submittedName>
</protein>
<dbReference type="AlphaFoldDB" id="A0A4Q2A2M9"/>
<proteinExistence type="predicted"/>
<reference evidence="1 2" key="1">
    <citation type="submission" date="2018-09" db="EMBL/GenBank/DDBJ databases">
        <title>Murine metabolic-syndrome-specific gut microbial biobank.</title>
        <authorList>
            <person name="Liu C."/>
        </authorList>
    </citation>
    <scope>NUCLEOTIDE SEQUENCE [LARGE SCALE GENOMIC DNA]</scope>
    <source>
        <strain evidence="1 2">C-30</strain>
    </source>
</reference>